<dbReference type="EMBL" id="JBBUTI010000012">
    <property type="protein sequence ID" value="MEK8048011.1"/>
    <property type="molecule type" value="Genomic_DNA"/>
</dbReference>
<protein>
    <submittedName>
        <fullName evidence="1">Uncharacterized protein</fullName>
    </submittedName>
</protein>
<name>A0ABU9C812_9BURK</name>
<dbReference type="Proteomes" id="UP001379945">
    <property type="component" value="Unassembled WGS sequence"/>
</dbReference>
<sequence length="492" mass="51523">MSLSLGRRGLLRRLSSGAVLAGLLLGLMLGLMLGLAACQPAAPPAAADAAASASTVAASQAVAPQPSSGAGSAPLPLATRHAAALELLQHHRGVLSGTLNGQAAWLWISDGATLRRGDEAVTLPRVVLYRAALAGQPGVMVEVMVDPMPRAGSAAAGWPLCPLFNGTGAEGSTPDCEATNTLVLPEGPVPAQPGGALEVRLSAAGAAIPARFVHTPPPANPPKDERDLFDAALASDARPQGEVQQRGQTRWQAMKHAASGVEWDRVIATAEPATLAEIQRQVDRRAASLVGEALENQALGRDAQARLRVRYASTRWLVMEAAQSAVGATSRAGFESHPVWDLASGKPVRFADGFRYATLKRLDGSIALDLGNAPAPGADADRGLLGAALRALGPRREGRCLQRWLQAHGCVLPGRCEALPVVPHDLVAFPTDDGLALQFNHAGIEREAQQTSRQLPPELTGTSWSNCVEDQVLVPWPQALQARRSDSRIELP</sequence>
<comment type="caution">
    <text evidence="1">The sequence shown here is derived from an EMBL/GenBank/DDBJ whole genome shotgun (WGS) entry which is preliminary data.</text>
</comment>
<organism evidence="1 2">
    <name type="scientific">Ideonella margarita</name>
    <dbReference type="NCBI Taxonomy" id="2984191"/>
    <lineage>
        <taxon>Bacteria</taxon>
        <taxon>Pseudomonadati</taxon>
        <taxon>Pseudomonadota</taxon>
        <taxon>Betaproteobacteria</taxon>
        <taxon>Burkholderiales</taxon>
        <taxon>Sphaerotilaceae</taxon>
        <taxon>Ideonella</taxon>
    </lineage>
</organism>
<reference evidence="1 2" key="1">
    <citation type="submission" date="2024-04" db="EMBL/GenBank/DDBJ databases">
        <title>Novel species of the genus Ideonella isolated from streams.</title>
        <authorList>
            <person name="Lu H."/>
        </authorList>
    </citation>
    <scope>NUCLEOTIDE SEQUENCE [LARGE SCALE GENOMIC DNA]</scope>
    <source>
        <strain evidence="1 2">LYT19W</strain>
    </source>
</reference>
<evidence type="ECO:0000313" key="2">
    <source>
        <dbReference type="Proteomes" id="UP001379945"/>
    </source>
</evidence>
<dbReference type="RefSeq" id="WP_341400324.1">
    <property type="nucleotide sequence ID" value="NZ_JBBUTI010000012.1"/>
</dbReference>
<gene>
    <name evidence="1" type="ORF">AACH00_16750</name>
</gene>
<proteinExistence type="predicted"/>
<accession>A0ABU9C812</accession>
<evidence type="ECO:0000313" key="1">
    <source>
        <dbReference type="EMBL" id="MEK8048011.1"/>
    </source>
</evidence>
<keyword evidence="2" id="KW-1185">Reference proteome</keyword>